<organism evidence="4 5">
    <name type="scientific">Undibacterium luofuense</name>
    <dbReference type="NCBI Taxonomy" id="2828733"/>
    <lineage>
        <taxon>Bacteria</taxon>
        <taxon>Pseudomonadati</taxon>
        <taxon>Pseudomonadota</taxon>
        <taxon>Betaproteobacteria</taxon>
        <taxon>Burkholderiales</taxon>
        <taxon>Oxalobacteraceae</taxon>
        <taxon>Undibacterium</taxon>
    </lineage>
</organism>
<proteinExistence type="predicted"/>
<dbReference type="PRINTS" id="PR01490">
    <property type="entry name" value="RTXTOXIND"/>
</dbReference>
<dbReference type="RefSeq" id="WP_212689488.1">
    <property type="nucleotide sequence ID" value="NZ_JAGSPN010000022.1"/>
</dbReference>
<evidence type="ECO:0000259" key="3">
    <source>
        <dbReference type="Pfam" id="PF26002"/>
    </source>
</evidence>
<dbReference type="Proteomes" id="UP000680067">
    <property type="component" value="Unassembled WGS sequence"/>
</dbReference>
<dbReference type="Pfam" id="PF26002">
    <property type="entry name" value="Beta-barrel_AprE"/>
    <property type="match status" value="1"/>
</dbReference>
<dbReference type="AlphaFoldDB" id="A0A941DQR7"/>
<feature type="coiled-coil region" evidence="1">
    <location>
        <begin position="143"/>
        <end position="170"/>
    </location>
</feature>
<evidence type="ECO:0000313" key="5">
    <source>
        <dbReference type="Proteomes" id="UP000680067"/>
    </source>
</evidence>
<keyword evidence="2" id="KW-1133">Transmembrane helix</keyword>
<dbReference type="PANTHER" id="PTHR30386:SF28">
    <property type="entry name" value="EXPORTED PROTEIN"/>
    <property type="match status" value="1"/>
</dbReference>
<dbReference type="EMBL" id="JAGSPN010000022">
    <property type="protein sequence ID" value="MBR7784220.1"/>
    <property type="molecule type" value="Genomic_DNA"/>
</dbReference>
<gene>
    <name evidence="4" type="ORF">KDM89_18930</name>
</gene>
<keyword evidence="5" id="KW-1185">Reference proteome</keyword>
<keyword evidence="2" id="KW-0472">Membrane</keyword>
<protein>
    <submittedName>
        <fullName evidence="4">HlyD family efflux transporter periplasmic adaptor subunit</fullName>
    </submittedName>
</protein>
<dbReference type="Gene3D" id="2.40.50.100">
    <property type="match status" value="1"/>
</dbReference>
<feature type="transmembrane region" description="Helical" evidence="2">
    <location>
        <begin position="30"/>
        <end position="52"/>
    </location>
</feature>
<accession>A0A941DQR7</accession>
<evidence type="ECO:0000256" key="2">
    <source>
        <dbReference type="SAM" id="Phobius"/>
    </source>
</evidence>
<keyword evidence="1" id="KW-0175">Coiled coil</keyword>
<dbReference type="InterPro" id="IPR050739">
    <property type="entry name" value="MFP"/>
</dbReference>
<feature type="domain" description="AprE-like beta-barrel" evidence="3">
    <location>
        <begin position="308"/>
        <end position="409"/>
    </location>
</feature>
<dbReference type="PANTHER" id="PTHR30386">
    <property type="entry name" value="MEMBRANE FUSION SUBUNIT OF EMRAB-TOLC MULTIDRUG EFFLUX PUMP"/>
    <property type="match status" value="1"/>
</dbReference>
<reference evidence="4" key="1">
    <citation type="submission" date="2021-04" db="EMBL/GenBank/DDBJ databases">
        <title>novel species isolated from subtropical streams in China.</title>
        <authorList>
            <person name="Lu H."/>
        </authorList>
    </citation>
    <scope>NUCLEOTIDE SEQUENCE</scope>
    <source>
        <strain evidence="4">LFS511W</strain>
    </source>
</reference>
<sequence>MQEKSILFRSEVAESQGQQWMGSIHLAQPISGWIIVIITTLITVGLIAFICFGDVSKKARIVGITSPKGGSVVVVAANAGIIKRQFIKEGEVVQPGQVLFELAMERNNGQGELSELIAKQLEFRQQSLEVEQKQRILQTNQKKQAILLHLSNLETELSQLDQEISLAHRRRLLADESLSKFQKLQDGGYVSDAQSQQKQEELIDIDVRLSSLKRNKLQLTANQLAIKAEYNDLTNSLVNDQAQLDRSIASLKQEIAENINRKTNFITASEAGVVVTINFQLGQAVAVGQSLATLIPQQAELEAQLYAPSHAAGFISPGQNVLIRYQAFPYQKFGLQKGTVVDISKTPLAPSELPPNIASTILSNAQQNIQGFNGNEALYRIRVKLEKQNIQTYGHKQVLKPGMTLEADVLQDSRKIWEWILEPALAVANRIN</sequence>
<keyword evidence="2" id="KW-0812">Transmembrane</keyword>
<dbReference type="InterPro" id="IPR058982">
    <property type="entry name" value="Beta-barrel_AprE"/>
</dbReference>
<name>A0A941DQR7_9BURK</name>
<comment type="caution">
    <text evidence="4">The sequence shown here is derived from an EMBL/GenBank/DDBJ whole genome shotgun (WGS) entry which is preliminary data.</text>
</comment>
<evidence type="ECO:0000256" key="1">
    <source>
        <dbReference type="SAM" id="Coils"/>
    </source>
</evidence>
<evidence type="ECO:0000313" key="4">
    <source>
        <dbReference type="EMBL" id="MBR7784220.1"/>
    </source>
</evidence>